<keyword evidence="2" id="KW-1133">Transmembrane helix</keyword>
<evidence type="ECO:0008006" key="5">
    <source>
        <dbReference type="Google" id="ProtNLM"/>
    </source>
</evidence>
<name>A0A4R0JHK2_9ACTN</name>
<evidence type="ECO:0000256" key="1">
    <source>
        <dbReference type="SAM" id="MobiDB-lite"/>
    </source>
</evidence>
<dbReference type="Gene3D" id="3.10.350.10">
    <property type="entry name" value="LysM domain"/>
    <property type="match status" value="1"/>
</dbReference>
<protein>
    <recommendedName>
        <fullName evidence="5">LysM domain-containing protein</fullName>
    </recommendedName>
</protein>
<evidence type="ECO:0000313" key="3">
    <source>
        <dbReference type="EMBL" id="TCC45640.1"/>
    </source>
</evidence>
<dbReference type="RefSeq" id="WP_131516726.1">
    <property type="nucleotide sequence ID" value="NZ_SJKD01000007.1"/>
</dbReference>
<dbReference type="InterPro" id="IPR018392">
    <property type="entry name" value="LysM"/>
</dbReference>
<reference evidence="3 4" key="1">
    <citation type="submission" date="2019-02" db="EMBL/GenBank/DDBJ databases">
        <title>Kribbella capetownensis sp. nov. and Kribbella speibonae sp. nov., isolated from soil.</title>
        <authorList>
            <person name="Curtis S.M."/>
            <person name="Norton I."/>
            <person name="Everest G.J."/>
            <person name="Meyers P.R."/>
        </authorList>
    </citation>
    <scope>NUCLEOTIDE SEQUENCE [LARGE SCALE GENOMIC DNA]</scope>
    <source>
        <strain evidence="3 4">YM53</strain>
    </source>
</reference>
<accession>A0A4R0JHK2</accession>
<dbReference type="InterPro" id="IPR036779">
    <property type="entry name" value="LysM_dom_sf"/>
</dbReference>
<comment type="caution">
    <text evidence="3">The sequence shown here is derived from an EMBL/GenBank/DDBJ whole genome shotgun (WGS) entry which is preliminary data.</text>
</comment>
<feature type="transmembrane region" description="Helical" evidence="2">
    <location>
        <begin position="41"/>
        <end position="65"/>
    </location>
</feature>
<dbReference type="AlphaFoldDB" id="A0A4R0JHK2"/>
<dbReference type="PANTHER" id="PTHR34700:SF4">
    <property type="entry name" value="PHAGE-LIKE ELEMENT PBSX PROTEIN XKDP"/>
    <property type="match status" value="1"/>
</dbReference>
<gene>
    <name evidence="3" type="ORF">E0H75_28315</name>
</gene>
<dbReference type="InterPro" id="IPR052196">
    <property type="entry name" value="Bact_Kbp"/>
</dbReference>
<dbReference type="EMBL" id="SJKD01000007">
    <property type="protein sequence ID" value="TCC45640.1"/>
    <property type="molecule type" value="Genomic_DNA"/>
</dbReference>
<dbReference type="Proteomes" id="UP000293342">
    <property type="component" value="Unassembled WGS sequence"/>
</dbReference>
<keyword evidence="4" id="KW-1185">Reference proteome</keyword>
<dbReference type="PANTHER" id="PTHR34700">
    <property type="entry name" value="POTASSIUM BINDING PROTEIN KBP"/>
    <property type="match status" value="1"/>
</dbReference>
<organism evidence="3 4">
    <name type="scientific">Kribbella capetownensis</name>
    <dbReference type="NCBI Taxonomy" id="1572659"/>
    <lineage>
        <taxon>Bacteria</taxon>
        <taxon>Bacillati</taxon>
        <taxon>Actinomycetota</taxon>
        <taxon>Actinomycetes</taxon>
        <taxon>Propionibacteriales</taxon>
        <taxon>Kribbellaceae</taxon>
        <taxon>Kribbella</taxon>
    </lineage>
</organism>
<feature type="region of interest" description="Disordered" evidence="1">
    <location>
        <begin position="111"/>
        <end position="154"/>
    </location>
</feature>
<keyword evidence="2" id="KW-0812">Transmembrane</keyword>
<proteinExistence type="predicted"/>
<evidence type="ECO:0000313" key="4">
    <source>
        <dbReference type="Proteomes" id="UP000293342"/>
    </source>
</evidence>
<dbReference type="OrthoDB" id="3210682at2"/>
<sequence>MTRGVKGAFTLTALAGVGLGLRWATAGSIGAASSHDLDSMAVLAVGTVAWVAYGWLVLAMLATVLEQLPGVAGAAASAIAGRITSTTARTLLRSALGVAAVTPLTLTTAHADPVEGTARPWTQVEPRSTVQPEAESPARVGVPDRPAAGAPTRYTTVRSGRPVRVVRPGESLWRIAADELGTSATDSEIAERWPDWYGANRRLIGSDPDLIHPGQVLHTPPTSQEN</sequence>
<evidence type="ECO:0000256" key="2">
    <source>
        <dbReference type="SAM" id="Phobius"/>
    </source>
</evidence>
<dbReference type="CDD" id="cd00118">
    <property type="entry name" value="LysM"/>
    <property type="match status" value="1"/>
</dbReference>
<keyword evidence="2" id="KW-0472">Membrane</keyword>